<dbReference type="Proteomes" id="UP001234989">
    <property type="component" value="Chromosome 1"/>
</dbReference>
<feature type="compositionally biased region" description="Basic and acidic residues" evidence="5">
    <location>
        <begin position="842"/>
        <end position="855"/>
    </location>
</feature>
<organism evidence="6 7">
    <name type="scientific">Solanum verrucosum</name>
    <dbReference type="NCBI Taxonomy" id="315347"/>
    <lineage>
        <taxon>Eukaryota</taxon>
        <taxon>Viridiplantae</taxon>
        <taxon>Streptophyta</taxon>
        <taxon>Embryophyta</taxon>
        <taxon>Tracheophyta</taxon>
        <taxon>Spermatophyta</taxon>
        <taxon>Magnoliopsida</taxon>
        <taxon>eudicotyledons</taxon>
        <taxon>Gunneridae</taxon>
        <taxon>Pentapetalae</taxon>
        <taxon>asterids</taxon>
        <taxon>lamiids</taxon>
        <taxon>Solanales</taxon>
        <taxon>Solanaceae</taxon>
        <taxon>Solanoideae</taxon>
        <taxon>Solaneae</taxon>
        <taxon>Solanum</taxon>
    </lineage>
</organism>
<evidence type="ECO:0000313" key="7">
    <source>
        <dbReference type="Proteomes" id="UP001234989"/>
    </source>
</evidence>
<feature type="compositionally biased region" description="Basic residues" evidence="5">
    <location>
        <begin position="876"/>
        <end position="885"/>
    </location>
</feature>
<dbReference type="PROSITE" id="PS51147">
    <property type="entry name" value="PFTA"/>
    <property type="match status" value="1"/>
</dbReference>
<dbReference type="PANTHER" id="PTHR11129">
    <property type="entry name" value="PROTEIN FARNESYLTRANSFERASE ALPHA SUBUNIT/RAB GERANYLGERANYL TRANSFERASE ALPHA SUBUNIT"/>
    <property type="match status" value="1"/>
</dbReference>
<feature type="region of interest" description="Disordered" evidence="5">
    <location>
        <begin position="741"/>
        <end position="885"/>
    </location>
</feature>
<dbReference type="PANTHER" id="PTHR11129:SF10">
    <property type="entry name" value="PROTEIN PRENYLYLTRANSFERASE SUPERFAMILY PROTEIN"/>
    <property type="match status" value="1"/>
</dbReference>
<dbReference type="Pfam" id="PF01239">
    <property type="entry name" value="PPTA"/>
    <property type="match status" value="3"/>
</dbReference>
<dbReference type="EMBL" id="CP133612">
    <property type="protein sequence ID" value="WMV13243.1"/>
    <property type="molecule type" value="Genomic_DNA"/>
</dbReference>
<reference evidence="6" key="1">
    <citation type="submission" date="2023-08" db="EMBL/GenBank/DDBJ databases">
        <title>A de novo genome assembly of Solanum verrucosum Schlechtendal, a Mexican diploid species geographically isolated from the other diploid A-genome species in potato relatives.</title>
        <authorList>
            <person name="Hosaka K."/>
        </authorList>
    </citation>
    <scope>NUCLEOTIDE SEQUENCE</scope>
    <source>
        <tissue evidence="6">Young leaves</tissue>
    </source>
</reference>
<dbReference type="CDD" id="cd00403">
    <property type="entry name" value="Ribosomal_L1"/>
    <property type="match status" value="1"/>
</dbReference>
<dbReference type="SUPFAM" id="SSF48439">
    <property type="entry name" value="Protein prenylyltransferase"/>
    <property type="match status" value="1"/>
</dbReference>
<evidence type="ECO:0000313" key="6">
    <source>
        <dbReference type="EMBL" id="WMV13243.1"/>
    </source>
</evidence>
<dbReference type="InterPro" id="IPR023674">
    <property type="entry name" value="Ribosomal_uL1-like"/>
</dbReference>
<keyword evidence="4" id="KW-0677">Repeat</keyword>
<feature type="compositionally biased region" description="Basic and acidic residues" evidence="5">
    <location>
        <begin position="813"/>
        <end position="824"/>
    </location>
</feature>
<gene>
    <name evidence="6" type="ORF">MTR67_006628</name>
</gene>
<dbReference type="GO" id="GO:0005965">
    <property type="term" value="C:protein farnesyltransferase complex"/>
    <property type="evidence" value="ECO:0007669"/>
    <property type="project" value="TreeGrafter"/>
</dbReference>
<protein>
    <submittedName>
        <fullName evidence="6">Uncharacterized protein</fullName>
    </submittedName>
</protein>
<name>A0AAF0PY71_SOLVR</name>
<keyword evidence="2" id="KW-0637">Prenyltransferase</keyword>
<evidence type="ECO:0000256" key="2">
    <source>
        <dbReference type="ARBA" id="ARBA00022602"/>
    </source>
</evidence>
<dbReference type="Pfam" id="PF00687">
    <property type="entry name" value="Ribosomal_L1"/>
    <property type="match status" value="1"/>
</dbReference>
<dbReference type="InterPro" id="IPR016095">
    <property type="entry name" value="Ribosomal_uL1_3-a/b-sand"/>
</dbReference>
<proteinExistence type="inferred from homology"/>
<dbReference type="AlphaFoldDB" id="A0AAF0PY71"/>
<dbReference type="GO" id="GO:0005953">
    <property type="term" value="C:CAAX-protein geranylgeranyltransferase complex"/>
    <property type="evidence" value="ECO:0007669"/>
    <property type="project" value="TreeGrafter"/>
</dbReference>
<dbReference type="GO" id="GO:0004662">
    <property type="term" value="F:CAAX-protein geranylgeranyltransferase activity"/>
    <property type="evidence" value="ECO:0007669"/>
    <property type="project" value="TreeGrafter"/>
</dbReference>
<dbReference type="FunFam" id="3.40.50.790:FF:000012">
    <property type="entry name" value="Ribosomal protein L1p/L10e family"/>
    <property type="match status" value="1"/>
</dbReference>
<feature type="compositionally biased region" description="Basic and acidic residues" evidence="5">
    <location>
        <begin position="751"/>
        <end position="761"/>
    </location>
</feature>
<dbReference type="SUPFAM" id="SSF56808">
    <property type="entry name" value="Ribosomal protein L1"/>
    <property type="match status" value="1"/>
</dbReference>
<feature type="compositionally biased region" description="Acidic residues" evidence="5">
    <location>
        <begin position="781"/>
        <end position="812"/>
    </location>
</feature>
<dbReference type="Gene3D" id="1.25.40.120">
    <property type="entry name" value="Protein prenylyltransferase"/>
    <property type="match status" value="1"/>
</dbReference>
<evidence type="ECO:0000256" key="4">
    <source>
        <dbReference type="ARBA" id="ARBA00022737"/>
    </source>
</evidence>
<accession>A0AAF0PY71</accession>
<evidence type="ECO:0000256" key="1">
    <source>
        <dbReference type="ARBA" id="ARBA00006734"/>
    </source>
</evidence>
<feature type="compositionally biased region" description="Basic and acidic residues" evidence="5">
    <location>
        <begin position="862"/>
        <end position="874"/>
    </location>
</feature>
<keyword evidence="7" id="KW-1185">Reference proteome</keyword>
<comment type="similarity">
    <text evidence="1">Belongs to the protein prenyltransferase subunit alpha family.</text>
</comment>
<dbReference type="GO" id="GO:0004660">
    <property type="term" value="F:protein farnesyltransferase activity"/>
    <property type="evidence" value="ECO:0007669"/>
    <property type="project" value="TreeGrafter"/>
</dbReference>
<keyword evidence="3" id="KW-0808">Transferase</keyword>
<dbReference type="Gene3D" id="3.40.50.790">
    <property type="match status" value="1"/>
</dbReference>
<evidence type="ECO:0000256" key="5">
    <source>
        <dbReference type="SAM" id="MobiDB-lite"/>
    </source>
</evidence>
<sequence>MDEPDQLELLNHLEGILESDPLIDEIGFIHPSQFVLLNEDVGTPSTSVGSVQKPNFRTLFWIRDHKLGISTKVLFPLYVAVKNAFVEAYKNYKVLHRDDKNASMCSSSSSLSLESELMKHSRALLILSCDFGTAWNSRKLVLSKKQSLSMFMNELIFSSVILSHSPKSEQAWSQRRWVIKMIAGNCSNLQEIMERESELVKKLAERSKMNYRAWYHRCWLVSYMSVEQVLQEFNKSREWAGLHVADNSCFHYRERLMLRLFEESEHSQDQDASFDPELHKLLKDEFNWVEKLIKRYVGREALWLHRRFLLTYWIRYFACGDHDRSLPSNQRNIRTVDIDMLIDNELELFRSCTILPDSDFEDYQAQATFAATYMVWLKKQLAGALAIDIQKVETSRLKSLLTNRKHNTSDMAGFSAHRCIATAAALSDVFATWIHPANYRDRDGLRSLHRILLPLLLLQLSAQELLFTCPKIPMESAPPAAATKVSRSTVEKAVDALLKWKESKSKTEKPQLLPQDDFIYLNLTLKKIPPKPRTNAFRIPFPHPLHDASSELCLIIDDRPNSKLTSDAAKKIIKSQNIPITKVIKLSKLKTNYKPFEAKRKLCDSYDLFLVDRRIVHLLPKLLGKQFFKKKKLPLPLDLTHKNWKEQVERACGAGLFYLRTGTCCMMRIGKGSMDSAQIVDNAFEAIKGVVQVVPKKWGGVRSLHLRLSDSLALPLYQALPEIKLKIQGFKEKEAEVRDEEVSGGLVEVEESGRKAEEGSGKKKGKNKGRIHEVRYMDLDSGVDELGSDDDDVGNNEEEENSDEDIEESDDHEVEKVKKGKAEKGSNLSELNGEKKAKKLKKAEQQMKSKLSLKDGKKKKKSSELEKKLKDGSVKAKSKRSNISA</sequence>
<dbReference type="InterPro" id="IPR002088">
    <property type="entry name" value="Prenyl_trans_a"/>
</dbReference>
<evidence type="ECO:0000256" key="3">
    <source>
        <dbReference type="ARBA" id="ARBA00022679"/>
    </source>
</evidence>
<dbReference type="InterPro" id="IPR028364">
    <property type="entry name" value="Ribosomal_uL1/biogenesis"/>
</dbReference>